<dbReference type="HAMAP" id="MF_01844">
    <property type="entry name" value="NhaA"/>
    <property type="match status" value="1"/>
</dbReference>
<reference evidence="8 9" key="1">
    <citation type="submission" date="2016-02" db="EMBL/GenBank/DDBJ databases">
        <authorList>
            <consortium name="Pathogen Informatics"/>
        </authorList>
    </citation>
    <scope>NUCLEOTIDE SEQUENCE [LARGE SCALE GENOMIC DNA]</scope>
    <source>
        <strain evidence="8 9">RC20</strain>
    </source>
</reference>
<keyword evidence="7" id="KW-0915">Sodium</keyword>
<evidence type="ECO:0000256" key="5">
    <source>
        <dbReference type="ARBA" id="ARBA00022989"/>
    </source>
</evidence>
<dbReference type="InterPro" id="IPR004670">
    <property type="entry name" value="NhaA"/>
</dbReference>
<feature type="transmembrane region" description="Helical" evidence="7">
    <location>
        <begin position="364"/>
        <end position="381"/>
    </location>
</feature>
<accession>A0A128ECJ7</accession>
<evidence type="ECO:0000256" key="7">
    <source>
        <dbReference type="HAMAP-Rule" id="MF_01844"/>
    </source>
</evidence>
<protein>
    <recommendedName>
        <fullName evidence="7">Na(+)/H(+) antiporter NhaA</fullName>
    </recommendedName>
    <alternativeName>
        <fullName evidence="7">Sodium/proton antiporter NhaA</fullName>
    </alternativeName>
</protein>
<dbReference type="EMBL" id="FIZP01000001">
    <property type="protein sequence ID" value="CZE46207.1"/>
    <property type="molecule type" value="Genomic_DNA"/>
</dbReference>
<dbReference type="Proteomes" id="UP000069632">
    <property type="component" value="Unassembled WGS sequence"/>
</dbReference>
<gene>
    <name evidence="8" type="primary">nhaA_1</name>
    <name evidence="7" type="synonym">nhaA</name>
    <name evidence="8" type="ORF">ERS672216_00250</name>
</gene>
<dbReference type="AlphaFoldDB" id="A0A128ECJ7"/>
<evidence type="ECO:0000313" key="9">
    <source>
        <dbReference type="Proteomes" id="UP000069632"/>
    </source>
</evidence>
<feature type="transmembrane region" description="Helical" evidence="7">
    <location>
        <begin position="182"/>
        <end position="202"/>
    </location>
</feature>
<dbReference type="RefSeq" id="WP_075539907.1">
    <property type="nucleotide sequence ID" value="NZ_CP053844.1"/>
</dbReference>
<dbReference type="NCBIfam" id="TIGR00773">
    <property type="entry name" value="NhaA"/>
    <property type="match status" value="1"/>
</dbReference>
<dbReference type="NCBIfam" id="NF007112">
    <property type="entry name" value="PRK09561.1"/>
    <property type="match status" value="1"/>
</dbReference>
<evidence type="ECO:0000256" key="4">
    <source>
        <dbReference type="ARBA" id="ARBA00022692"/>
    </source>
</evidence>
<dbReference type="Gene3D" id="1.20.1530.10">
    <property type="entry name" value="Na+/H+ antiporter like domain"/>
    <property type="match status" value="1"/>
</dbReference>
<keyword evidence="7" id="KW-0813">Transport</keyword>
<feature type="transmembrane region" description="Helical" evidence="7">
    <location>
        <begin position="62"/>
        <end position="80"/>
    </location>
</feature>
<comment type="similarity">
    <text evidence="7">Belongs to the NhaA Na(+)/H(+) (TC 2.A.33) antiporter family.</text>
</comment>
<comment type="catalytic activity">
    <reaction evidence="7">
        <text>Na(+)(in) + 2 H(+)(out) = Na(+)(out) + 2 H(+)(in)</text>
        <dbReference type="Rhea" id="RHEA:29251"/>
        <dbReference type="ChEBI" id="CHEBI:15378"/>
        <dbReference type="ChEBI" id="CHEBI:29101"/>
    </reaction>
</comment>
<name>A0A128ECJ7_9BACT</name>
<organism evidence="8 9">
    <name type="scientific">Campylobacter geochelonis</name>
    <dbReference type="NCBI Taxonomy" id="1780362"/>
    <lineage>
        <taxon>Bacteria</taxon>
        <taxon>Pseudomonadati</taxon>
        <taxon>Campylobacterota</taxon>
        <taxon>Epsilonproteobacteria</taxon>
        <taxon>Campylobacterales</taxon>
        <taxon>Campylobacteraceae</taxon>
        <taxon>Campylobacter</taxon>
    </lineage>
</organism>
<dbReference type="Pfam" id="PF06965">
    <property type="entry name" value="Na_H_antiport_1"/>
    <property type="match status" value="1"/>
</dbReference>
<dbReference type="InterPro" id="IPR023171">
    <property type="entry name" value="Na/H_antiporter_dom_sf"/>
</dbReference>
<keyword evidence="7" id="KW-0406">Ion transport</keyword>
<feature type="transmembrane region" description="Helical" evidence="7">
    <location>
        <begin position="327"/>
        <end position="344"/>
    </location>
</feature>
<dbReference type="PANTHER" id="PTHR30341:SF0">
    <property type="entry name" value="NA(+)_H(+) ANTIPORTER NHAA"/>
    <property type="match status" value="1"/>
</dbReference>
<dbReference type="OrthoDB" id="9808135at2"/>
<feature type="transmembrane region" description="Helical" evidence="7">
    <location>
        <begin position="124"/>
        <end position="145"/>
    </location>
</feature>
<feature type="transmembrane region" description="Helical" evidence="7">
    <location>
        <begin position="16"/>
        <end position="42"/>
    </location>
</feature>
<evidence type="ECO:0000256" key="1">
    <source>
        <dbReference type="ARBA" id="ARBA00004429"/>
    </source>
</evidence>
<evidence type="ECO:0000313" key="8">
    <source>
        <dbReference type="EMBL" id="CZE46207.1"/>
    </source>
</evidence>
<comment type="subcellular location">
    <subcellularLocation>
        <location evidence="1">Cell inner membrane</location>
        <topology evidence="1">Multi-pass membrane protein</topology>
    </subcellularLocation>
    <subcellularLocation>
        <location evidence="7">Cell membrane</location>
        <topology evidence="7">Multi-pass membrane protein</topology>
    </subcellularLocation>
</comment>
<feature type="transmembrane region" description="Helical" evidence="7">
    <location>
        <begin position="157"/>
        <end position="176"/>
    </location>
</feature>
<keyword evidence="7" id="KW-0050">Antiport</keyword>
<keyword evidence="3" id="KW-0997">Cell inner membrane</keyword>
<keyword evidence="4 7" id="KW-0812">Transmembrane</keyword>
<dbReference type="GO" id="GO:0005886">
    <property type="term" value="C:plasma membrane"/>
    <property type="evidence" value="ECO:0007669"/>
    <property type="project" value="UniProtKB-SubCell"/>
</dbReference>
<keyword evidence="7" id="KW-0739">Sodium transport</keyword>
<comment type="function">
    <text evidence="7">Na(+)/H(+) antiporter that extrudes sodium in exchange for external protons.</text>
</comment>
<keyword evidence="6 7" id="KW-0472">Membrane</keyword>
<evidence type="ECO:0000256" key="6">
    <source>
        <dbReference type="ARBA" id="ARBA00023136"/>
    </source>
</evidence>
<feature type="transmembrane region" description="Helical" evidence="7">
    <location>
        <begin position="283"/>
        <end position="307"/>
    </location>
</feature>
<sequence>MTKFLKKIIAIESSAGILLLLSAVFALIFQNLSFLSGIYNWFLHLHITIGFGSVKLDEPLHFWVNDALMAIFFFLIGLELKREMVEGQLKHFSQVFLPSFAAVGGVLFPAIIFAAINWGDPEAIRGWAIPTATDIAFAVGVLALLGRRVPSSLKIFVLTLAIMDDLCAIIIIALFYSSTLNLTFLALAALVVALLIIINRLGVSTQIPYVILSLILWVFVLNSGIHATIAGVVAGFTIPLYTKNGSMLKDMEHALATSVNFLILPLFAFVNAGVNLHGLNANYLLGSVPVGIFLGLFLGKQIGIFLFSYLAVKLKFAYLPEHSNWKQLYAIAIICGIGFTMSLFVDNLAYGQHSMELYHGTDKLAILFGSFVSGIVGYFVAKAVGNNKDGSPKNLIKK</sequence>
<feature type="transmembrane region" description="Helical" evidence="7">
    <location>
        <begin position="214"/>
        <end position="241"/>
    </location>
</feature>
<proteinExistence type="inferred from homology"/>
<keyword evidence="2 7" id="KW-1003">Cell membrane</keyword>
<dbReference type="GO" id="GO:0015385">
    <property type="term" value="F:sodium:proton antiporter activity"/>
    <property type="evidence" value="ECO:0007669"/>
    <property type="project" value="UniProtKB-UniRule"/>
</dbReference>
<keyword evidence="9" id="KW-1185">Reference proteome</keyword>
<feature type="transmembrane region" description="Helical" evidence="7">
    <location>
        <begin position="92"/>
        <end position="118"/>
    </location>
</feature>
<dbReference type="PANTHER" id="PTHR30341">
    <property type="entry name" value="SODIUM ION/PROTON ANTIPORTER NHAA-RELATED"/>
    <property type="match status" value="1"/>
</dbReference>
<dbReference type="NCBIfam" id="NF007111">
    <property type="entry name" value="PRK09560.1"/>
    <property type="match status" value="1"/>
</dbReference>
<dbReference type="GO" id="GO:0006885">
    <property type="term" value="P:regulation of pH"/>
    <property type="evidence" value="ECO:0007669"/>
    <property type="project" value="UniProtKB-UniRule"/>
</dbReference>
<keyword evidence="5 7" id="KW-1133">Transmembrane helix</keyword>
<feature type="transmembrane region" description="Helical" evidence="7">
    <location>
        <begin position="253"/>
        <end position="276"/>
    </location>
</feature>
<evidence type="ECO:0000256" key="3">
    <source>
        <dbReference type="ARBA" id="ARBA00022519"/>
    </source>
</evidence>
<evidence type="ECO:0000256" key="2">
    <source>
        <dbReference type="ARBA" id="ARBA00022475"/>
    </source>
</evidence>